<evidence type="ECO:0000313" key="8">
    <source>
        <dbReference type="EMBL" id="DAF59938.1"/>
    </source>
</evidence>
<dbReference type="EMBL" id="BK032780">
    <property type="protein sequence ID" value="DAF59938.1"/>
    <property type="molecule type" value="Genomic_DNA"/>
</dbReference>
<dbReference type="InterPro" id="IPR002052">
    <property type="entry name" value="DNA_methylase_N6_adenine_CS"/>
</dbReference>
<evidence type="ECO:0000256" key="1">
    <source>
        <dbReference type="ARBA" id="ARBA00011900"/>
    </source>
</evidence>
<evidence type="ECO:0000256" key="6">
    <source>
        <dbReference type="ARBA" id="ARBA00047942"/>
    </source>
</evidence>
<dbReference type="InterPro" id="IPR029063">
    <property type="entry name" value="SAM-dependent_MTases_sf"/>
</dbReference>
<evidence type="ECO:0000256" key="2">
    <source>
        <dbReference type="ARBA" id="ARBA00022603"/>
    </source>
</evidence>
<dbReference type="PANTHER" id="PTHR42933">
    <property type="entry name" value="SLR6095 PROTEIN"/>
    <property type="match status" value="1"/>
</dbReference>
<dbReference type="PROSITE" id="PS00092">
    <property type="entry name" value="N6_MTASE"/>
    <property type="match status" value="1"/>
</dbReference>
<dbReference type="InterPro" id="IPR051537">
    <property type="entry name" value="DNA_Adenine_Mtase"/>
</dbReference>
<dbReference type="PRINTS" id="PR00507">
    <property type="entry name" value="N12N6MTFRASE"/>
</dbReference>
<dbReference type="Gene3D" id="3.40.50.150">
    <property type="entry name" value="Vaccinia Virus protein VP39"/>
    <property type="match status" value="1"/>
</dbReference>
<keyword evidence="4" id="KW-0949">S-adenosyl-L-methionine</keyword>
<dbReference type="GO" id="GO:0003677">
    <property type="term" value="F:DNA binding"/>
    <property type="evidence" value="ECO:0007669"/>
    <property type="project" value="InterPro"/>
</dbReference>
<protein>
    <recommendedName>
        <fullName evidence="1">site-specific DNA-methyltransferase (adenine-specific)</fullName>
        <ecNumber evidence="1">2.1.1.72</ecNumber>
    </recommendedName>
</protein>
<feature type="domain" description="DNA methylase adenine-specific" evidence="7">
    <location>
        <begin position="49"/>
        <end position="355"/>
    </location>
</feature>
<sequence>MSISDKINDIIGIKESFELPDKLLEILLNKDKKREIFNKFLNYEKNLSYDWFTDYFQNEHGDRDKLKQDYTPDCISAILEKLRPENVNNIADICGGVGGLSIKQINSKPEGFFYLEELSGRAIPLLLFNLSIRNINAIVWHGDSLSRKVEKIYKLSSLEDFSDIEIINDFQEIKFDYIISNPPYSISWDCDNLKNDIRFKDFPLAPKSKADYAFVLHCLNMLKNDGVSIIILPTGVLFRGSKEGEIRKKLIELNLIDSVILLPDKLFANTGIPVCLLILKKNKQTKDILFIDASHDFIKRPKQNNLSDEHIDKLVNTYLNRCNIDKYSRVVEVEEIIKNGYNLNLPRYVDTYVKEEVPSLEVTMRELSEIDKEIDEANKKMLGMMEMLTSTDSSFYNAMNIFKVMVNK</sequence>
<dbReference type="EC" id="2.1.1.72" evidence="1"/>
<proteinExistence type="predicted"/>
<keyword evidence="3" id="KW-0808">Transferase</keyword>
<accession>A0A8S5TB11</accession>
<dbReference type="InterPro" id="IPR003356">
    <property type="entry name" value="DNA_methylase_A-5"/>
</dbReference>
<dbReference type="GO" id="GO:0009307">
    <property type="term" value="P:DNA restriction-modification system"/>
    <property type="evidence" value="ECO:0007669"/>
    <property type="project" value="UniProtKB-KW"/>
</dbReference>
<evidence type="ECO:0000256" key="3">
    <source>
        <dbReference type="ARBA" id="ARBA00022679"/>
    </source>
</evidence>
<comment type="catalytic activity">
    <reaction evidence="6">
        <text>a 2'-deoxyadenosine in DNA + S-adenosyl-L-methionine = an N(6)-methyl-2'-deoxyadenosine in DNA + S-adenosyl-L-homocysteine + H(+)</text>
        <dbReference type="Rhea" id="RHEA:15197"/>
        <dbReference type="Rhea" id="RHEA-COMP:12418"/>
        <dbReference type="Rhea" id="RHEA-COMP:12419"/>
        <dbReference type="ChEBI" id="CHEBI:15378"/>
        <dbReference type="ChEBI" id="CHEBI:57856"/>
        <dbReference type="ChEBI" id="CHEBI:59789"/>
        <dbReference type="ChEBI" id="CHEBI:90615"/>
        <dbReference type="ChEBI" id="CHEBI:90616"/>
        <dbReference type="EC" id="2.1.1.72"/>
    </reaction>
</comment>
<reference evidence="8" key="1">
    <citation type="journal article" date="2021" name="Proc. Natl. Acad. Sci. U.S.A.">
        <title>A Catalog of Tens of Thousands of Viruses from Human Metagenomes Reveals Hidden Associations with Chronic Diseases.</title>
        <authorList>
            <person name="Tisza M.J."/>
            <person name="Buck C.B."/>
        </authorList>
    </citation>
    <scope>NUCLEOTIDE SEQUENCE</scope>
    <source>
        <strain evidence="8">CtGz830</strain>
    </source>
</reference>
<evidence type="ECO:0000256" key="4">
    <source>
        <dbReference type="ARBA" id="ARBA00022691"/>
    </source>
</evidence>
<evidence type="ECO:0000256" key="5">
    <source>
        <dbReference type="ARBA" id="ARBA00022747"/>
    </source>
</evidence>
<keyword evidence="2 8" id="KW-0489">Methyltransferase</keyword>
<organism evidence="8">
    <name type="scientific">Siphoviridae sp. ctGz830</name>
    <dbReference type="NCBI Taxonomy" id="2827825"/>
    <lineage>
        <taxon>Viruses</taxon>
        <taxon>Duplodnaviria</taxon>
        <taxon>Heunggongvirae</taxon>
        <taxon>Uroviricota</taxon>
        <taxon>Caudoviricetes</taxon>
    </lineage>
</organism>
<dbReference type="SUPFAM" id="SSF53335">
    <property type="entry name" value="S-adenosyl-L-methionine-dependent methyltransferases"/>
    <property type="match status" value="1"/>
</dbReference>
<dbReference type="GO" id="GO:0008170">
    <property type="term" value="F:N-methyltransferase activity"/>
    <property type="evidence" value="ECO:0007669"/>
    <property type="project" value="InterPro"/>
</dbReference>
<dbReference type="Pfam" id="PF02384">
    <property type="entry name" value="N6_Mtase"/>
    <property type="match status" value="1"/>
</dbReference>
<name>A0A8S5TB11_9CAUD</name>
<dbReference type="GO" id="GO:0032259">
    <property type="term" value="P:methylation"/>
    <property type="evidence" value="ECO:0007669"/>
    <property type="project" value="UniProtKB-KW"/>
</dbReference>
<dbReference type="GO" id="GO:0009007">
    <property type="term" value="F:site-specific DNA-methyltransferase (adenine-specific) activity"/>
    <property type="evidence" value="ECO:0007669"/>
    <property type="project" value="UniProtKB-EC"/>
</dbReference>
<keyword evidence="5" id="KW-0680">Restriction system</keyword>
<dbReference type="PANTHER" id="PTHR42933:SF1">
    <property type="entry name" value="SITE-SPECIFIC DNA-METHYLTRANSFERASE (ADENINE-SPECIFIC)"/>
    <property type="match status" value="1"/>
</dbReference>
<evidence type="ECO:0000259" key="7">
    <source>
        <dbReference type="Pfam" id="PF02384"/>
    </source>
</evidence>